<dbReference type="AlphaFoldDB" id="A0A3L9GJB4"/>
<name>A0A3L9GJB4_ECOLX</name>
<dbReference type="Proteomes" id="UP000281340">
    <property type="component" value="Unassembled WGS sequence"/>
</dbReference>
<evidence type="ECO:0000313" key="2">
    <source>
        <dbReference type="EMBL" id="RLY50417.1"/>
    </source>
</evidence>
<evidence type="ECO:0000313" key="1">
    <source>
        <dbReference type="EMBL" id="RLY37214.1"/>
    </source>
</evidence>
<protein>
    <submittedName>
        <fullName evidence="1">Phosphate starvation-inducible protein PhoH</fullName>
    </submittedName>
</protein>
<evidence type="ECO:0000313" key="3">
    <source>
        <dbReference type="Proteomes" id="UP000281340"/>
    </source>
</evidence>
<sequence length="22" mass="2468">TFIVLAASKFMIMRLAKNEGAR</sequence>
<proteinExistence type="predicted"/>
<dbReference type="EMBL" id="RDDM01000727">
    <property type="protein sequence ID" value="RLY50417.1"/>
    <property type="molecule type" value="Genomic_DNA"/>
</dbReference>
<dbReference type="EMBL" id="RDDM01001417">
    <property type="protein sequence ID" value="RLY37214.1"/>
    <property type="molecule type" value="Genomic_DNA"/>
</dbReference>
<gene>
    <name evidence="2" type="ORF">EAI46_29610</name>
    <name evidence="1" type="ORF">EAI46_34750</name>
</gene>
<accession>A0A3L9GJB4</accession>
<reference evidence="1 3" key="1">
    <citation type="submission" date="2018-10" db="EMBL/GenBank/DDBJ databases">
        <title>Comparison of Escherichia coli isolates recovered from retail chicken and from chicken fecal samples by antimicrobial susceptibility test and whole genome sequencing.</title>
        <authorList>
            <person name="Tang B."/>
            <person name="Ma Y."/>
            <person name="He X."/>
            <person name="Cao L."/>
            <person name="Xia X."/>
            <person name="Yang H."/>
        </authorList>
    </citation>
    <scope>NUCLEOTIDE SEQUENCE [LARGE SCALE GENOMIC DNA]</scope>
    <source>
        <strain evidence="1 3">CMJH98b</strain>
    </source>
</reference>
<comment type="caution">
    <text evidence="1">The sequence shown here is derived from an EMBL/GenBank/DDBJ whole genome shotgun (WGS) entry which is preliminary data.</text>
</comment>
<feature type="non-terminal residue" evidence="1">
    <location>
        <position position="1"/>
    </location>
</feature>
<organism evidence="1 3">
    <name type="scientific">Escherichia coli</name>
    <dbReference type="NCBI Taxonomy" id="562"/>
    <lineage>
        <taxon>Bacteria</taxon>
        <taxon>Pseudomonadati</taxon>
        <taxon>Pseudomonadota</taxon>
        <taxon>Gammaproteobacteria</taxon>
        <taxon>Enterobacterales</taxon>
        <taxon>Enterobacteriaceae</taxon>
        <taxon>Escherichia</taxon>
    </lineage>
</organism>